<comment type="pathway">
    <text evidence="1">Carbohydrate degradation; pentose phosphate pathway; D-ribulose 5-phosphate from D-glucose 6-phosphate (oxidative stage): step 1/3.</text>
</comment>
<keyword evidence="9" id="KW-1185">Reference proteome</keyword>
<dbReference type="NCBIfam" id="NF009492">
    <property type="entry name" value="PRK12853.1-3"/>
    <property type="match status" value="1"/>
</dbReference>
<feature type="domain" description="Glucose-6-phosphate dehydrogenase C-terminal" evidence="7">
    <location>
        <begin position="189"/>
        <end position="464"/>
    </location>
</feature>
<keyword evidence="3" id="KW-0521">NADP</keyword>
<feature type="domain" description="Glucose-6-phosphate dehydrogenase NAD-binding" evidence="6">
    <location>
        <begin position="16"/>
        <end position="185"/>
    </location>
</feature>
<dbReference type="InterPro" id="IPR001282">
    <property type="entry name" value="G6P_DH"/>
</dbReference>
<comment type="caution">
    <text evidence="8">The sequence shown here is derived from an EMBL/GenBank/DDBJ whole genome shotgun (WGS) entry which is preliminary data.</text>
</comment>
<reference evidence="8" key="1">
    <citation type="submission" date="2021-10" db="EMBL/GenBank/DDBJ databases">
        <title>Novel species in genus Arthrobacter.</title>
        <authorList>
            <person name="Liu Y."/>
        </authorList>
    </citation>
    <scope>NUCLEOTIDE SEQUENCE</scope>
    <source>
        <strain evidence="8">Zg-Y453</strain>
    </source>
</reference>
<evidence type="ECO:0000256" key="4">
    <source>
        <dbReference type="ARBA" id="ARBA00023002"/>
    </source>
</evidence>
<keyword evidence="4 8" id="KW-0560">Oxidoreductase</keyword>
<keyword evidence="5" id="KW-0119">Carbohydrate metabolism</keyword>
<dbReference type="EC" id="1.1.1.49" evidence="8"/>
<dbReference type="GO" id="GO:0005829">
    <property type="term" value="C:cytosol"/>
    <property type="evidence" value="ECO:0007669"/>
    <property type="project" value="TreeGrafter"/>
</dbReference>
<dbReference type="GO" id="GO:0006006">
    <property type="term" value="P:glucose metabolic process"/>
    <property type="evidence" value="ECO:0007669"/>
    <property type="project" value="UniProtKB-KW"/>
</dbReference>
<dbReference type="RefSeq" id="WP_227895522.1">
    <property type="nucleotide sequence ID" value="NZ_CP099466.1"/>
</dbReference>
<dbReference type="Gene3D" id="3.40.50.720">
    <property type="entry name" value="NAD(P)-binding Rossmann-like Domain"/>
    <property type="match status" value="1"/>
</dbReference>
<dbReference type="GO" id="GO:0050661">
    <property type="term" value="F:NADP binding"/>
    <property type="evidence" value="ECO:0007669"/>
    <property type="project" value="InterPro"/>
</dbReference>
<evidence type="ECO:0000259" key="7">
    <source>
        <dbReference type="Pfam" id="PF02781"/>
    </source>
</evidence>
<evidence type="ECO:0000256" key="1">
    <source>
        <dbReference type="ARBA" id="ARBA00004937"/>
    </source>
</evidence>
<dbReference type="GO" id="GO:0009051">
    <property type="term" value="P:pentose-phosphate shunt, oxidative branch"/>
    <property type="evidence" value="ECO:0007669"/>
    <property type="project" value="TreeGrafter"/>
</dbReference>
<dbReference type="SUPFAM" id="SSF51735">
    <property type="entry name" value="NAD(P)-binding Rossmann-fold domains"/>
    <property type="match status" value="1"/>
</dbReference>
<dbReference type="PANTHER" id="PTHR23429:SF0">
    <property type="entry name" value="GLUCOSE-6-PHOSPHATE 1-DEHYDROGENASE"/>
    <property type="match status" value="1"/>
</dbReference>
<dbReference type="Proteomes" id="UP001139158">
    <property type="component" value="Unassembled WGS sequence"/>
</dbReference>
<protein>
    <submittedName>
        <fullName evidence="8">Glucose-6-phosphate dehydrogenase</fullName>
        <ecNumber evidence="8">1.1.1.49</ecNumber>
    </submittedName>
</protein>
<evidence type="ECO:0000256" key="2">
    <source>
        <dbReference type="ARBA" id="ARBA00022526"/>
    </source>
</evidence>
<proteinExistence type="predicted"/>
<dbReference type="AlphaFoldDB" id="A0A9X1MCU5"/>
<evidence type="ECO:0000256" key="5">
    <source>
        <dbReference type="ARBA" id="ARBA00023277"/>
    </source>
</evidence>
<organism evidence="8 9">
    <name type="scientific">Arthrobacter caoxuetaonis</name>
    <dbReference type="NCBI Taxonomy" id="2886935"/>
    <lineage>
        <taxon>Bacteria</taxon>
        <taxon>Bacillati</taxon>
        <taxon>Actinomycetota</taxon>
        <taxon>Actinomycetes</taxon>
        <taxon>Micrococcales</taxon>
        <taxon>Micrococcaceae</taxon>
        <taxon>Arthrobacter</taxon>
    </lineage>
</organism>
<evidence type="ECO:0000313" key="8">
    <source>
        <dbReference type="EMBL" id="MCC3297638.1"/>
    </source>
</evidence>
<dbReference type="Gene3D" id="3.30.360.10">
    <property type="entry name" value="Dihydrodipicolinate Reductase, domain 2"/>
    <property type="match status" value="1"/>
</dbReference>
<dbReference type="PANTHER" id="PTHR23429">
    <property type="entry name" value="GLUCOSE-6-PHOSPHATE 1-DEHYDROGENASE G6PD"/>
    <property type="match status" value="1"/>
</dbReference>
<dbReference type="PRINTS" id="PR00079">
    <property type="entry name" value="G6PDHDRGNASE"/>
</dbReference>
<evidence type="ECO:0000256" key="3">
    <source>
        <dbReference type="ARBA" id="ARBA00022857"/>
    </source>
</evidence>
<name>A0A9X1MCU5_9MICC</name>
<dbReference type="Pfam" id="PF00479">
    <property type="entry name" value="G6PD_N"/>
    <property type="match status" value="1"/>
</dbReference>
<dbReference type="Pfam" id="PF02781">
    <property type="entry name" value="G6PD_C"/>
    <property type="match status" value="1"/>
</dbReference>
<gene>
    <name evidence="8" type="ORF">LJ757_07440</name>
</gene>
<dbReference type="PIRSF" id="PIRSF000110">
    <property type="entry name" value="G6PD"/>
    <property type="match status" value="1"/>
</dbReference>
<evidence type="ECO:0000259" key="6">
    <source>
        <dbReference type="Pfam" id="PF00479"/>
    </source>
</evidence>
<evidence type="ECO:0000313" key="9">
    <source>
        <dbReference type="Proteomes" id="UP001139158"/>
    </source>
</evidence>
<sequence length="472" mass="52156">MADEGVRETRVHTLLILGATGDLSRRLLLPGLARLIARGRAPGLVVVGSGSRSWSQEQWQDRVREAFSSENNDADPDAQRELSAAVQRSRYLQMDLSRPDDLGASLQTLDAPLAVYFGLPPALTLTAVQGLNRDDLPPNTLLVLEKPFGTDQSSARELNRLLADLVPEKDIFRVDHFLGMTTVMNLVGMRFSNRLLEPVWNSLHIEKMEILFDEQLALEGRAKYYDSSGALEDMIQSHLLHTMAFMAIGPPASLGERDLRDLVAAVLRASSVPEDFLASTRRARYTAGVIEGKEITGYTESPGVDPHRATETLAEIEIAINNERWAGVPFILRSGKAQARRRKEAVVTFRPVNHLPEGFTGDTALPSRLRISFNPAFLELEMNVNGPADIFKLERSSLTAELHASRLTAYGEVLEAVLEGNELLSVRGDIAEECWRIVDPVLAAWRGNKVPMQTYAAGTEGPRDWNTSRSGL</sequence>
<dbReference type="SUPFAM" id="SSF55347">
    <property type="entry name" value="Glyceraldehyde-3-phosphate dehydrogenase-like, C-terminal domain"/>
    <property type="match status" value="1"/>
</dbReference>
<dbReference type="InterPro" id="IPR022675">
    <property type="entry name" value="G6P_DH_C"/>
</dbReference>
<dbReference type="InterPro" id="IPR022674">
    <property type="entry name" value="G6P_DH_NAD-bd"/>
</dbReference>
<accession>A0A9X1MCU5</accession>
<dbReference type="EMBL" id="JAJFZV010000006">
    <property type="protein sequence ID" value="MCC3297638.1"/>
    <property type="molecule type" value="Genomic_DNA"/>
</dbReference>
<keyword evidence="2" id="KW-0313">Glucose metabolism</keyword>
<dbReference type="InterPro" id="IPR036291">
    <property type="entry name" value="NAD(P)-bd_dom_sf"/>
</dbReference>
<dbReference type="GO" id="GO:0004345">
    <property type="term" value="F:glucose-6-phosphate dehydrogenase activity"/>
    <property type="evidence" value="ECO:0007669"/>
    <property type="project" value="UniProtKB-EC"/>
</dbReference>